<accession>A0ABV8JUH7</accession>
<keyword evidence="1" id="KW-0732">Signal</keyword>
<feature type="chain" id="PRO_5046359458" evidence="1">
    <location>
        <begin position="22"/>
        <end position="117"/>
    </location>
</feature>
<dbReference type="EMBL" id="JBHSAW010000024">
    <property type="protein sequence ID" value="MFC4097653.1"/>
    <property type="molecule type" value="Genomic_DNA"/>
</dbReference>
<reference evidence="3" key="1">
    <citation type="journal article" date="2019" name="Int. J. Syst. Evol. Microbiol.">
        <title>The Global Catalogue of Microorganisms (GCM) 10K type strain sequencing project: providing services to taxonomists for standard genome sequencing and annotation.</title>
        <authorList>
            <consortium name="The Broad Institute Genomics Platform"/>
            <consortium name="The Broad Institute Genome Sequencing Center for Infectious Disease"/>
            <person name="Wu L."/>
            <person name="Ma J."/>
        </authorList>
    </citation>
    <scope>NUCLEOTIDE SEQUENCE [LARGE SCALE GENOMIC DNA]</scope>
    <source>
        <strain evidence="3">CECT 7477</strain>
    </source>
</reference>
<feature type="signal peptide" evidence="1">
    <location>
        <begin position="1"/>
        <end position="21"/>
    </location>
</feature>
<sequence length="117" mass="13580">MKTYKTTLSVLLIFWCLCSFGQETKANKREQSYDSENLMDMQANFLTDLFGSDLSGTPDGQRLGYLEMLENSDLPEKEKQGLRRMYYLQSGHLTQKQKDSFSLALHKKMQKAMINNH</sequence>
<evidence type="ECO:0000256" key="1">
    <source>
        <dbReference type="SAM" id="SignalP"/>
    </source>
</evidence>
<protein>
    <submittedName>
        <fullName evidence="2">Uncharacterized protein</fullName>
    </submittedName>
</protein>
<keyword evidence="3" id="KW-1185">Reference proteome</keyword>
<evidence type="ECO:0000313" key="3">
    <source>
        <dbReference type="Proteomes" id="UP001595814"/>
    </source>
</evidence>
<dbReference type="Proteomes" id="UP001595814">
    <property type="component" value="Unassembled WGS sequence"/>
</dbReference>
<name>A0ABV8JUH7_9FLAO</name>
<evidence type="ECO:0000313" key="2">
    <source>
        <dbReference type="EMBL" id="MFC4097653.1"/>
    </source>
</evidence>
<organism evidence="2 3">
    <name type="scientific">Euzebyella saccharophila</name>
    <dbReference type="NCBI Taxonomy" id="679664"/>
    <lineage>
        <taxon>Bacteria</taxon>
        <taxon>Pseudomonadati</taxon>
        <taxon>Bacteroidota</taxon>
        <taxon>Flavobacteriia</taxon>
        <taxon>Flavobacteriales</taxon>
        <taxon>Flavobacteriaceae</taxon>
        <taxon>Euzebyella</taxon>
    </lineage>
</organism>
<dbReference type="RefSeq" id="WP_192463238.1">
    <property type="nucleotide sequence ID" value="NZ_JACYFJ010000006.1"/>
</dbReference>
<gene>
    <name evidence="2" type="ORF">ACFOUT_17340</name>
</gene>
<proteinExistence type="predicted"/>
<comment type="caution">
    <text evidence="2">The sequence shown here is derived from an EMBL/GenBank/DDBJ whole genome shotgun (WGS) entry which is preliminary data.</text>
</comment>